<gene>
    <name evidence="8" type="ORF">SAMN02745226_01509</name>
</gene>
<dbReference type="Gene3D" id="3.10.20.310">
    <property type="entry name" value="membrane protein fhac"/>
    <property type="match status" value="3"/>
</dbReference>
<proteinExistence type="predicted"/>
<feature type="domain" description="POTRA" evidence="7">
    <location>
        <begin position="355"/>
        <end position="428"/>
    </location>
</feature>
<keyword evidence="2" id="KW-0812">Transmembrane</keyword>
<evidence type="ECO:0000259" key="7">
    <source>
        <dbReference type="Pfam" id="PF07244"/>
    </source>
</evidence>
<keyword evidence="3" id="KW-0732">Signal</keyword>
<dbReference type="GO" id="GO:0019867">
    <property type="term" value="C:outer membrane"/>
    <property type="evidence" value="ECO:0007669"/>
    <property type="project" value="InterPro"/>
</dbReference>
<evidence type="ECO:0000256" key="1">
    <source>
        <dbReference type="ARBA" id="ARBA00004370"/>
    </source>
</evidence>
<comment type="subcellular location">
    <subcellularLocation>
        <location evidence="1">Membrane</location>
    </subcellularLocation>
</comment>
<accession>A0A1M7T3T7</accession>
<evidence type="ECO:0000259" key="6">
    <source>
        <dbReference type="Pfam" id="PF01103"/>
    </source>
</evidence>
<protein>
    <submittedName>
        <fullName evidence="8">Outer membrane protein insertion porin family</fullName>
    </submittedName>
</protein>
<evidence type="ECO:0000256" key="5">
    <source>
        <dbReference type="ARBA" id="ARBA00023237"/>
    </source>
</evidence>
<keyword evidence="5" id="KW-0998">Cell outer membrane</keyword>
<dbReference type="RefSeq" id="WP_084634403.1">
    <property type="nucleotide sequence ID" value="NZ_FRDJ01000008.1"/>
</dbReference>
<organism evidence="8 9">
    <name type="scientific">Fervidobacterium gondwanense DSM 13020</name>
    <dbReference type="NCBI Taxonomy" id="1121883"/>
    <lineage>
        <taxon>Bacteria</taxon>
        <taxon>Thermotogati</taxon>
        <taxon>Thermotogota</taxon>
        <taxon>Thermotogae</taxon>
        <taxon>Thermotogales</taxon>
        <taxon>Fervidobacteriaceae</taxon>
        <taxon>Fervidobacterium</taxon>
    </lineage>
</organism>
<dbReference type="Pfam" id="PF01103">
    <property type="entry name" value="Omp85"/>
    <property type="match status" value="1"/>
</dbReference>
<dbReference type="STRING" id="1121883.SAMN02745226_01509"/>
<evidence type="ECO:0000256" key="4">
    <source>
        <dbReference type="ARBA" id="ARBA00023136"/>
    </source>
</evidence>
<keyword evidence="9" id="KW-1185">Reference proteome</keyword>
<sequence>MRLRALLVILFSLFLTLSFGFVLKDVQFDGLKTVPKTELEPFYKQYLGKDINNYAIEDIISELDGTGYFDEITYELKDSEANEKILFIKVTENAPVSKINIEISGHGIISKETIQASVTLKEGKAFSFPKFWESIDNIAKMYSDNGYTVATPRTQDKSFAFVYVSGNLGEDNVVNFKVTEYALYNLEFEILSDNKAFNDEFEKIKPSLSLPKYIDYENKNWFLKIFDSGKNYVPTLSTLQGFFQNLSKYVFFKVIDLSVIEEDKDIPAKTLVLTVAENTIVSQPVALKGIRVKGNTLISESELVGEVKEATYTNLDILKKIQQVKVKYEKAGYFINLNLEAGEDGYLYILVNETKVKEVKIKGNTNTKEYVFNDLIYVKPGDYLNRTDLQNTYIELKKLNFFKEVNINFEQPEATSTDVNIVLTVEEKDKKFDFQGGVTWGPVKDKPWYEGFAGLLSLSSTNPFGYGESFSISLQKALSNTNLSFSFGIRKPFELPLIINTSLSYNQTTENATETTKYSASLSLSTLKTQFGQFSFSTAYTDTTVSSDTTVNSKTLSFTGSYIYETLDNLFVPMTGYSLTLSGTKYVPVSENGSDALSYFVDATYHLPFTPSISFATRIYNAQVFQTSGEPVNFSLAGPYQVRGVKVDQKGTVLVLNNNEIRFKEPDQMIYFSLFFDVGILENTYNFDNIKSSAGFELGLVIPMFGLVRVGWGLPITPTFVPNPNFYFIIGQTF</sequence>
<dbReference type="Proteomes" id="UP000184207">
    <property type="component" value="Unassembled WGS sequence"/>
</dbReference>
<dbReference type="PANTHER" id="PTHR12815">
    <property type="entry name" value="SORTING AND ASSEMBLY MACHINERY SAMM50 PROTEIN FAMILY MEMBER"/>
    <property type="match status" value="1"/>
</dbReference>
<dbReference type="InterPro" id="IPR010827">
    <property type="entry name" value="BamA/TamA_POTRA"/>
</dbReference>
<keyword evidence="4" id="KW-0472">Membrane</keyword>
<dbReference type="Pfam" id="PF07244">
    <property type="entry name" value="POTRA"/>
    <property type="match status" value="2"/>
</dbReference>
<feature type="domain" description="Bacterial surface antigen (D15)" evidence="6">
    <location>
        <begin position="462"/>
        <end position="734"/>
    </location>
</feature>
<name>A0A1M7T3T7_FERGO</name>
<evidence type="ECO:0000256" key="2">
    <source>
        <dbReference type="ARBA" id="ARBA00022692"/>
    </source>
</evidence>
<dbReference type="OrthoDB" id="38950at2"/>
<evidence type="ECO:0000256" key="3">
    <source>
        <dbReference type="ARBA" id="ARBA00022729"/>
    </source>
</evidence>
<dbReference type="EMBL" id="FRDJ01000008">
    <property type="protein sequence ID" value="SHN65356.1"/>
    <property type="molecule type" value="Genomic_DNA"/>
</dbReference>
<dbReference type="AlphaFoldDB" id="A0A1M7T3T7"/>
<dbReference type="Gene3D" id="2.40.160.50">
    <property type="entry name" value="membrane protein fhac: a member of the omp85/tpsb transporter family"/>
    <property type="match status" value="1"/>
</dbReference>
<evidence type="ECO:0000313" key="8">
    <source>
        <dbReference type="EMBL" id="SHN65356.1"/>
    </source>
</evidence>
<feature type="domain" description="POTRA" evidence="7">
    <location>
        <begin position="100"/>
        <end position="180"/>
    </location>
</feature>
<dbReference type="PANTHER" id="PTHR12815:SF47">
    <property type="entry name" value="TRANSLOCATION AND ASSEMBLY MODULE SUBUNIT TAMA"/>
    <property type="match status" value="1"/>
</dbReference>
<reference evidence="9" key="1">
    <citation type="submission" date="2016-12" db="EMBL/GenBank/DDBJ databases">
        <authorList>
            <person name="Varghese N."/>
            <person name="Submissions S."/>
        </authorList>
    </citation>
    <scope>NUCLEOTIDE SEQUENCE [LARGE SCALE GENOMIC DNA]</scope>
    <source>
        <strain evidence="9">DSM 13020</strain>
    </source>
</reference>
<dbReference type="InterPro" id="IPR039910">
    <property type="entry name" value="D15-like"/>
</dbReference>
<evidence type="ECO:0000313" key="9">
    <source>
        <dbReference type="Proteomes" id="UP000184207"/>
    </source>
</evidence>
<dbReference type="InterPro" id="IPR000184">
    <property type="entry name" value="Bac_surfAg_D15"/>
</dbReference>